<proteinExistence type="predicted"/>
<evidence type="ECO:0000313" key="2">
    <source>
        <dbReference type="Proteomes" id="UP001428341"/>
    </source>
</evidence>
<keyword evidence="2" id="KW-1185">Reference proteome</keyword>
<name>A0AAP0QF28_9ROSI</name>
<dbReference type="Gene3D" id="2.120.10.30">
    <property type="entry name" value="TolB, C-terminal domain"/>
    <property type="match status" value="1"/>
</dbReference>
<dbReference type="AlphaFoldDB" id="A0AAP0QF28"/>
<gene>
    <name evidence="1" type="ORF">WN944_018685</name>
</gene>
<dbReference type="InterPro" id="IPR011042">
    <property type="entry name" value="6-blade_b-propeller_TolB-like"/>
</dbReference>
<protein>
    <submittedName>
        <fullName evidence="1">Uncharacterized protein</fullName>
    </submittedName>
</protein>
<reference evidence="1 2" key="1">
    <citation type="submission" date="2024-05" db="EMBL/GenBank/DDBJ databases">
        <title>Haplotype-resolved chromosome-level genome assembly of Huyou (Citrus changshanensis).</title>
        <authorList>
            <person name="Miao C."/>
            <person name="Chen W."/>
            <person name="Wu Y."/>
            <person name="Wang L."/>
            <person name="Zhao S."/>
            <person name="Grierson D."/>
            <person name="Xu C."/>
            <person name="Chen K."/>
        </authorList>
    </citation>
    <scope>NUCLEOTIDE SEQUENCE [LARGE SCALE GENOMIC DNA]</scope>
    <source>
        <strain evidence="1">01-14</strain>
        <tissue evidence="1">Leaf</tissue>
    </source>
</reference>
<comment type="caution">
    <text evidence="1">The sequence shown here is derived from an EMBL/GenBank/DDBJ whole genome shotgun (WGS) entry which is preliminary data.</text>
</comment>
<accession>A0AAP0QF28</accession>
<organism evidence="1 2">
    <name type="scientific">Citrus x changshan-huyou</name>
    <dbReference type="NCBI Taxonomy" id="2935761"/>
    <lineage>
        <taxon>Eukaryota</taxon>
        <taxon>Viridiplantae</taxon>
        <taxon>Streptophyta</taxon>
        <taxon>Embryophyta</taxon>
        <taxon>Tracheophyta</taxon>
        <taxon>Spermatophyta</taxon>
        <taxon>Magnoliopsida</taxon>
        <taxon>eudicotyledons</taxon>
        <taxon>Gunneridae</taxon>
        <taxon>Pentapetalae</taxon>
        <taxon>rosids</taxon>
        <taxon>malvids</taxon>
        <taxon>Sapindales</taxon>
        <taxon>Rutaceae</taxon>
        <taxon>Aurantioideae</taxon>
        <taxon>Citrus</taxon>
    </lineage>
</organism>
<dbReference type="EMBL" id="JBCGBO010000007">
    <property type="protein sequence ID" value="KAK9187293.1"/>
    <property type="molecule type" value="Genomic_DNA"/>
</dbReference>
<evidence type="ECO:0000313" key="1">
    <source>
        <dbReference type="EMBL" id="KAK9187293.1"/>
    </source>
</evidence>
<dbReference type="Proteomes" id="UP001428341">
    <property type="component" value="Unassembled WGS sequence"/>
</dbReference>
<sequence>MAKGRTPVFPAAEFSSGKAQKLVGLNLPLSLHTGNIEMECKGNFRVALDTKRRNIERDLVAVKLDGNGNIVKVLQGNERNAFDFVSEVEEHVVVIKA</sequence>